<organism evidence="2 3">
    <name type="scientific">Puccinia triticina</name>
    <dbReference type="NCBI Taxonomy" id="208348"/>
    <lineage>
        <taxon>Eukaryota</taxon>
        <taxon>Fungi</taxon>
        <taxon>Dikarya</taxon>
        <taxon>Basidiomycota</taxon>
        <taxon>Pucciniomycotina</taxon>
        <taxon>Pucciniomycetes</taxon>
        <taxon>Pucciniales</taxon>
        <taxon>Pucciniaceae</taxon>
        <taxon>Puccinia</taxon>
    </lineage>
</organism>
<protein>
    <submittedName>
        <fullName evidence="2">Uncharacterized protein</fullName>
    </submittedName>
</protein>
<feature type="region of interest" description="Disordered" evidence="1">
    <location>
        <begin position="28"/>
        <end position="51"/>
    </location>
</feature>
<dbReference type="RefSeq" id="XP_053019672.1">
    <property type="nucleotide sequence ID" value="XM_053168465.1"/>
</dbReference>
<dbReference type="GeneID" id="77809360"/>
<reference evidence="2" key="1">
    <citation type="submission" date="2022-10" db="EMBL/GenBank/DDBJ databases">
        <title>Puccinia triticina Genome sequencing and assembly.</title>
        <authorList>
            <person name="Li C."/>
        </authorList>
    </citation>
    <scope>NUCLEOTIDE SEQUENCE</scope>
    <source>
        <strain evidence="2">Pt15</strain>
    </source>
</reference>
<evidence type="ECO:0000256" key="1">
    <source>
        <dbReference type="SAM" id="MobiDB-lite"/>
    </source>
</evidence>
<evidence type="ECO:0000313" key="3">
    <source>
        <dbReference type="Proteomes" id="UP001164743"/>
    </source>
</evidence>
<sequence length="51" mass="5642">MQNRPVAHTIINATRYQAVDDEPAKDLAGKLDRQLGGQGEGRDGRNFNCDE</sequence>
<proteinExistence type="predicted"/>
<evidence type="ECO:0000313" key="2">
    <source>
        <dbReference type="EMBL" id="WAQ84117.1"/>
    </source>
</evidence>
<gene>
    <name evidence="2" type="ORF">PtA15_4A568</name>
</gene>
<name>A0ABY7CMV0_9BASI</name>
<accession>A0ABY7CMV0</accession>
<dbReference type="EMBL" id="CP110424">
    <property type="protein sequence ID" value="WAQ84117.1"/>
    <property type="molecule type" value="Genomic_DNA"/>
</dbReference>
<dbReference type="Proteomes" id="UP001164743">
    <property type="component" value="Chromosome 4A"/>
</dbReference>
<keyword evidence="3" id="KW-1185">Reference proteome</keyword>